<dbReference type="EMBL" id="AVFL01000006">
    <property type="protein sequence ID" value="EWY40898.1"/>
    <property type="molecule type" value="Genomic_DNA"/>
</dbReference>
<dbReference type="InterPro" id="IPR037165">
    <property type="entry name" value="AldOxase/xan_DH_Mopterin-bd_sf"/>
</dbReference>
<dbReference type="SMART" id="SM01008">
    <property type="entry name" value="Ald_Xan_dh_C"/>
    <property type="match status" value="1"/>
</dbReference>
<dbReference type="InterPro" id="IPR052516">
    <property type="entry name" value="N-heterocyclic_Hydroxylase"/>
</dbReference>
<sequence length="771" mass="80899">MPSLPSRRAFLITGAVIVGTAATAAVASVGYLSTIDVDGSTGHIDGDRAVLNAFVVIHPDGRVVVNVPRAEMGQGIHTGLAMLVAEELDLPFDGRVTVEHPVEDLSAYANWALPLGTRPEEAGGPAVWIGRRILGALRLTGTGGSSSLYGLWTPMRSAGAAARHMLITAAAARLGVPAAELATRDGAVMHAGSGLAIPYADLALDAAAVSPPRNPALKSRADWRLIGTSQPRLDLPAKVRGAPLFGADVVLPDMLHASIRQAPVFGSGVVRVANMAEIRTRPGVVDVVVIDGGSVAVVARSWWLAEQAAGQLDVEWSGTDAVGVSSATLSERMRALLDGGDAYENLAEGSGFPDGSPVTLEAAYEAPFVAHACMEPMNATVLVRSDGTAEAWIPAQSPIVPRWGVTRGAGRAGVDLSSVTCHILMNGGGFGRRTELDVALQVAYLAALFPDRPVKLMWSREEDIGRGVFRSHAAGRLRAALGSDGLPVAYEAVVAAQSLIQSFRSRLMPIGDGGAPDGDFTTVEGLAKPYYGIAGRRVASHHVPSHVPIGYWRSNGYSFNTFFAESFIDECAHRAGADPVDYRRALLRDSPRHLAVLERVAALARWGEPLPQGGGRGIAIEEAFMSIVAQVVEVTVRADGEITVERVFCVIDVGIAVNPDAVIAQMEGSISYGLTTALMSAITIENGAVVESNFHDFPMHRLHDAPDVTVEIMDSDELPGGAGEPGVVPVAPALANAIFSATGRRPRSLPLAVTETVDEGRTRSVLPGSRA</sequence>
<organism evidence="2 3">
    <name type="scientific">Skermanella stibiiresistens SB22</name>
    <dbReference type="NCBI Taxonomy" id="1385369"/>
    <lineage>
        <taxon>Bacteria</taxon>
        <taxon>Pseudomonadati</taxon>
        <taxon>Pseudomonadota</taxon>
        <taxon>Alphaproteobacteria</taxon>
        <taxon>Rhodospirillales</taxon>
        <taxon>Azospirillaceae</taxon>
        <taxon>Skermanella</taxon>
    </lineage>
</organism>
<dbReference type="Gene3D" id="3.90.1170.50">
    <property type="entry name" value="Aldehyde oxidase/xanthine dehydrogenase, a/b hammerhead"/>
    <property type="match status" value="1"/>
</dbReference>
<feature type="domain" description="Aldehyde oxidase/xanthine dehydrogenase a/b hammerhead" evidence="1">
    <location>
        <begin position="240"/>
        <end position="320"/>
    </location>
</feature>
<dbReference type="GO" id="GO:0016491">
    <property type="term" value="F:oxidoreductase activity"/>
    <property type="evidence" value="ECO:0007669"/>
    <property type="project" value="InterPro"/>
</dbReference>
<dbReference type="InterPro" id="IPR046867">
    <property type="entry name" value="AldOxase/xan_DH_MoCoBD2"/>
</dbReference>
<comment type="caution">
    <text evidence="2">The sequence shown here is derived from an EMBL/GenBank/DDBJ whole genome shotgun (WGS) entry which is preliminary data.</text>
</comment>
<reference evidence="2 3" key="1">
    <citation type="submission" date="2013-08" db="EMBL/GenBank/DDBJ databases">
        <title>The genome sequence of Skermanella stibiiresistens.</title>
        <authorList>
            <person name="Zhu W."/>
            <person name="Wang G."/>
        </authorList>
    </citation>
    <scope>NUCLEOTIDE SEQUENCE [LARGE SCALE GENOMIC DNA]</scope>
    <source>
        <strain evidence="2 3">SB22</strain>
    </source>
</reference>
<evidence type="ECO:0000313" key="2">
    <source>
        <dbReference type="EMBL" id="EWY40898.1"/>
    </source>
</evidence>
<dbReference type="Pfam" id="PF20256">
    <property type="entry name" value="MoCoBD_2"/>
    <property type="match status" value="2"/>
</dbReference>
<dbReference type="PROSITE" id="PS51318">
    <property type="entry name" value="TAT"/>
    <property type="match status" value="1"/>
</dbReference>
<dbReference type="AlphaFoldDB" id="W9HAL3"/>
<accession>W9HAL3</accession>
<dbReference type="InterPro" id="IPR008274">
    <property type="entry name" value="AldOxase/xan_DH_MoCoBD1"/>
</dbReference>
<dbReference type="InterPro" id="IPR000674">
    <property type="entry name" value="Ald_Oxase/Xan_DH_a/b"/>
</dbReference>
<dbReference type="PIRSF" id="PIRSF036389">
    <property type="entry name" value="IOR_B"/>
    <property type="match status" value="1"/>
</dbReference>
<evidence type="ECO:0000259" key="1">
    <source>
        <dbReference type="SMART" id="SM01008"/>
    </source>
</evidence>
<dbReference type="Gene3D" id="3.30.365.10">
    <property type="entry name" value="Aldehyde oxidase/xanthine dehydrogenase, molybdopterin binding domain"/>
    <property type="match status" value="4"/>
</dbReference>
<name>W9HAL3_9PROT</name>
<dbReference type="OrthoDB" id="9767994at2"/>
<dbReference type="PANTHER" id="PTHR47495:SF2">
    <property type="entry name" value="ALDEHYDE DEHYDROGENASE"/>
    <property type="match status" value="1"/>
</dbReference>
<keyword evidence="3" id="KW-1185">Reference proteome</keyword>
<dbReference type="STRING" id="1385369.N825_33750"/>
<dbReference type="PANTHER" id="PTHR47495">
    <property type="entry name" value="ALDEHYDE DEHYDROGENASE"/>
    <property type="match status" value="1"/>
</dbReference>
<dbReference type="Proteomes" id="UP000019486">
    <property type="component" value="Unassembled WGS sequence"/>
</dbReference>
<dbReference type="InterPro" id="IPR012368">
    <property type="entry name" value="OxRdtase_Mopterin-bd_su_IorB"/>
</dbReference>
<gene>
    <name evidence="2" type="ORF">N825_33750</name>
</gene>
<dbReference type="Pfam" id="PF02738">
    <property type="entry name" value="MoCoBD_1"/>
    <property type="match status" value="1"/>
</dbReference>
<proteinExistence type="predicted"/>
<dbReference type="InterPro" id="IPR006311">
    <property type="entry name" value="TAT_signal"/>
</dbReference>
<dbReference type="RefSeq" id="WP_051511959.1">
    <property type="nucleotide sequence ID" value="NZ_AVFL01000006.1"/>
</dbReference>
<dbReference type="PATRIC" id="fig|1385369.3.peg.2192"/>
<evidence type="ECO:0000313" key="3">
    <source>
        <dbReference type="Proteomes" id="UP000019486"/>
    </source>
</evidence>
<protein>
    <recommendedName>
        <fullName evidence="1">Aldehyde oxidase/xanthine dehydrogenase a/b hammerhead domain-containing protein</fullName>
    </recommendedName>
</protein>
<dbReference type="SUPFAM" id="SSF56003">
    <property type="entry name" value="Molybdenum cofactor-binding domain"/>
    <property type="match status" value="2"/>
</dbReference>